<dbReference type="Proteomes" id="UP000199420">
    <property type="component" value="Unassembled WGS sequence"/>
</dbReference>
<organism evidence="3 4">
    <name type="scientific">Frateuria terrea</name>
    <dbReference type="NCBI Taxonomy" id="529704"/>
    <lineage>
        <taxon>Bacteria</taxon>
        <taxon>Pseudomonadati</taxon>
        <taxon>Pseudomonadota</taxon>
        <taxon>Gammaproteobacteria</taxon>
        <taxon>Lysobacterales</taxon>
        <taxon>Rhodanobacteraceae</taxon>
        <taxon>Frateuria</taxon>
    </lineage>
</organism>
<protein>
    <recommendedName>
        <fullName evidence="2">DUF4396 domain-containing protein</fullName>
    </recommendedName>
</protein>
<accession>A0A1H6R0C7</accession>
<dbReference type="EMBL" id="FNYC01000001">
    <property type="protein sequence ID" value="SEI45190.1"/>
    <property type="molecule type" value="Genomic_DNA"/>
</dbReference>
<keyword evidence="4" id="KW-1185">Reference proteome</keyword>
<feature type="domain" description="DUF4396" evidence="2">
    <location>
        <begin position="66"/>
        <end position="216"/>
    </location>
</feature>
<name>A0A1H6R0C7_9GAMM</name>
<dbReference type="RefSeq" id="WP_245747148.1">
    <property type="nucleotide sequence ID" value="NZ_FNYC01000001.1"/>
</dbReference>
<dbReference type="Pfam" id="PF14342">
    <property type="entry name" value="DUF4396"/>
    <property type="match status" value="1"/>
</dbReference>
<sequence>MLVLGGACAIGIGISVVRRPERMAIMNVVWPICALFGSVLVVAAYAKLATPRQKVGRPEPPFAAVVAKGALHCGSGCTLGDLMAEWLAFAAPVVATWFGWHWLFAEKTFAVWVLDFVFAFLLGIVFQYFAIAPMRGLSFRKGMAAAVKADALSLVAWQVGMYGGMALVQFGLYRHAYGHIAAVDTPEFWFAMQLAMLGGFATAYPVNWWLIRSHLKEAM</sequence>
<evidence type="ECO:0000259" key="2">
    <source>
        <dbReference type="Pfam" id="PF14342"/>
    </source>
</evidence>
<feature type="transmembrane region" description="Helical" evidence="1">
    <location>
        <begin position="188"/>
        <end position="211"/>
    </location>
</feature>
<dbReference type="InterPro" id="IPR025509">
    <property type="entry name" value="DUF4396"/>
</dbReference>
<feature type="transmembrane region" description="Helical" evidence="1">
    <location>
        <begin position="151"/>
        <end position="173"/>
    </location>
</feature>
<keyword evidence="1" id="KW-0472">Membrane</keyword>
<keyword evidence="1" id="KW-0812">Transmembrane</keyword>
<dbReference type="AlphaFoldDB" id="A0A1H6R0C7"/>
<gene>
    <name evidence="3" type="ORF">SAMN04487997_0734</name>
</gene>
<evidence type="ECO:0000313" key="4">
    <source>
        <dbReference type="Proteomes" id="UP000199420"/>
    </source>
</evidence>
<keyword evidence="1" id="KW-1133">Transmembrane helix</keyword>
<evidence type="ECO:0000313" key="3">
    <source>
        <dbReference type="EMBL" id="SEI45190.1"/>
    </source>
</evidence>
<proteinExistence type="predicted"/>
<evidence type="ECO:0000256" key="1">
    <source>
        <dbReference type="SAM" id="Phobius"/>
    </source>
</evidence>
<feature type="transmembrane region" description="Helical" evidence="1">
    <location>
        <begin position="109"/>
        <end position="130"/>
    </location>
</feature>
<feature type="transmembrane region" description="Helical" evidence="1">
    <location>
        <begin position="86"/>
        <end position="103"/>
    </location>
</feature>
<feature type="transmembrane region" description="Helical" evidence="1">
    <location>
        <begin position="28"/>
        <end position="48"/>
    </location>
</feature>
<reference evidence="3 4" key="1">
    <citation type="submission" date="2016-10" db="EMBL/GenBank/DDBJ databases">
        <authorList>
            <person name="de Groot N.N."/>
        </authorList>
    </citation>
    <scope>NUCLEOTIDE SEQUENCE [LARGE SCALE GENOMIC DNA]</scope>
    <source>
        <strain evidence="3 4">DSM 26515</strain>
    </source>
</reference>